<evidence type="ECO:0000256" key="6">
    <source>
        <dbReference type="ARBA" id="ARBA00023098"/>
    </source>
</evidence>
<dbReference type="PROSITE" id="PS52004">
    <property type="entry name" value="KS3_2"/>
    <property type="match status" value="1"/>
</dbReference>
<dbReference type="FunFam" id="3.40.366.10:FF:000002">
    <property type="entry name" value="Probable polyketide synthase 2"/>
    <property type="match status" value="1"/>
</dbReference>
<dbReference type="InterPro" id="IPR020841">
    <property type="entry name" value="PKS_Beta-ketoAc_synthase_dom"/>
</dbReference>
<protein>
    <submittedName>
        <fullName evidence="10">SDR family NAD(P)-dependent oxidoreductase</fullName>
    </submittedName>
</protein>
<dbReference type="InterPro" id="IPR016039">
    <property type="entry name" value="Thiolase-like"/>
</dbReference>
<dbReference type="InterPro" id="IPR036291">
    <property type="entry name" value="NAD(P)-bd_dom_sf"/>
</dbReference>
<feature type="domain" description="Carrier" evidence="8">
    <location>
        <begin position="2159"/>
        <end position="2237"/>
    </location>
</feature>
<dbReference type="GO" id="GO:0031177">
    <property type="term" value="F:phosphopantetheine binding"/>
    <property type="evidence" value="ECO:0007669"/>
    <property type="project" value="InterPro"/>
</dbReference>
<dbReference type="SMART" id="SM01294">
    <property type="entry name" value="PKS_PP_betabranch"/>
    <property type="match status" value="1"/>
</dbReference>
<dbReference type="SUPFAM" id="SSF51735">
    <property type="entry name" value="NAD(P)-binding Rossmann-fold domains"/>
    <property type="match status" value="2"/>
</dbReference>
<dbReference type="FunFam" id="3.40.47.10:FF:000019">
    <property type="entry name" value="Polyketide synthase type I"/>
    <property type="match status" value="1"/>
</dbReference>
<evidence type="ECO:0000313" key="11">
    <source>
        <dbReference type="Proteomes" id="UP000813215"/>
    </source>
</evidence>
<dbReference type="InterPro" id="IPR050091">
    <property type="entry name" value="PKS_NRPS_Biosynth_Enz"/>
</dbReference>
<dbReference type="Gene3D" id="3.40.50.12780">
    <property type="entry name" value="N-terminal domain of ligase-like"/>
    <property type="match status" value="1"/>
</dbReference>
<dbReference type="SMART" id="SM00827">
    <property type="entry name" value="PKS_AT"/>
    <property type="match status" value="1"/>
</dbReference>
<keyword evidence="2" id="KW-0596">Phosphopantetheine</keyword>
<dbReference type="InterPro" id="IPR020845">
    <property type="entry name" value="AMP-binding_CS"/>
</dbReference>
<dbReference type="PANTHER" id="PTHR43775">
    <property type="entry name" value="FATTY ACID SYNTHASE"/>
    <property type="match status" value="1"/>
</dbReference>
<feature type="domain" description="Ketosynthase family 3 (KS3)" evidence="9">
    <location>
        <begin position="692"/>
        <end position="1115"/>
    </location>
</feature>
<comment type="similarity">
    <text evidence="1">Belongs to the ATP-dependent AMP-binding enzyme family.</text>
</comment>
<dbReference type="InterPro" id="IPR014031">
    <property type="entry name" value="Ketoacyl_synth_C"/>
</dbReference>
<dbReference type="FunFam" id="3.40.50.12780:FF:000013">
    <property type="entry name" value="Long-chain-fatty-acid--AMP ligase FadD32"/>
    <property type="match status" value="1"/>
</dbReference>
<dbReference type="InterPro" id="IPR001227">
    <property type="entry name" value="Ac_transferase_dom_sf"/>
</dbReference>
<proteinExistence type="inferred from homology"/>
<dbReference type="SUPFAM" id="SSF47336">
    <property type="entry name" value="ACP-like"/>
    <property type="match status" value="2"/>
</dbReference>
<dbReference type="InterPro" id="IPR020806">
    <property type="entry name" value="PKS_PP-bd"/>
</dbReference>
<feature type="domain" description="Carrier" evidence="8">
    <location>
        <begin position="596"/>
        <end position="677"/>
    </location>
</feature>
<dbReference type="CDD" id="cd08955">
    <property type="entry name" value="KR_2_FAS_SDR_x"/>
    <property type="match status" value="1"/>
</dbReference>
<dbReference type="InterPro" id="IPR013968">
    <property type="entry name" value="PKS_KR"/>
</dbReference>
<evidence type="ECO:0000256" key="7">
    <source>
        <dbReference type="SAM" id="MobiDB-lite"/>
    </source>
</evidence>
<dbReference type="Pfam" id="PF00698">
    <property type="entry name" value="Acyl_transf_1"/>
    <property type="match status" value="1"/>
</dbReference>
<dbReference type="GO" id="GO:0005737">
    <property type="term" value="C:cytoplasm"/>
    <property type="evidence" value="ECO:0007669"/>
    <property type="project" value="TreeGrafter"/>
</dbReference>
<dbReference type="Pfam" id="PF00550">
    <property type="entry name" value="PP-binding"/>
    <property type="match status" value="2"/>
</dbReference>
<feature type="region of interest" description="Disordered" evidence="7">
    <location>
        <begin position="2245"/>
        <end position="2264"/>
    </location>
</feature>
<dbReference type="Pfam" id="PF00109">
    <property type="entry name" value="ketoacyl-synt"/>
    <property type="match status" value="1"/>
</dbReference>
<dbReference type="InterPro" id="IPR045851">
    <property type="entry name" value="AMP-bd_C_sf"/>
</dbReference>
<comment type="caution">
    <text evidence="10">The sequence shown here is derived from an EMBL/GenBank/DDBJ whole genome shotgun (WGS) entry which is preliminary data.</text>
</comment>
<dbReference type="PANTHER" id="PTHR43775:SF37">
    <property type="entry name" value="SI:DKEY-61P9.11"/>
    <property type="match status" value="1"/>
</dbReference>
<dbReference type="GO" id="GO:0071770">
    <property type="term" value="P:DIM/DIP cell wall layer assembly"/>
    <property type="evidence" value="ECO:0007669"/>
    <property type="project" value="TreeGrafter"/>
</dbReference>
<dbReference type="Pfam" id="PF23024">
    <property type="entry name" value="AMP-dom_DIP2-like"/>
    <property type="match status" value="1"/>
</dbReference>
<dbReference type="SUPFAM" id="SSF55048">
    <property type="entry name" value="Probable ACP-binding domain of malonyl-CoA ACP transacylase"/>
    <property type="match status" value="1"/>
</dbReference>
<dbReference type="InterPro" id="IPR025110">
    <property type="entry name" value="AMP-bd_C"/>
</dbReference>
<dbReference type="EMBL" id="JAHHHW010000137">
    <property type="protein sequence ID" value="MBW4434620.1"/>
    <property type="molecule type" value="Genomic_DNA"/>
</dbReference>
<evidence type="ECO:0000256" key="5">
    <source>
        <dbReference type="ARBA" id="ARBA00022832"/>
    </source>
</evidence>
<evidence type="ECO:0000259" key="8">
    <source>
        <dbReference type="PROSITE" id="PS50075"/>
    </source>
</evidence>
<dbReference type="InterPro" id="IPR036736">
    <property type="entry name" value="ACP-like_sf"/>
</dbReference>
<dbReference type="InterPro" id="IPR040097">
    <property type="entry name" value="FAAL/FAAC"/>
</dbReference>
<dbReference type="Pfam" id="PF00501">
    <property type="entry name" value="AMP-binding"/>
    <property type="match status" value="1"/>
</dbReference>
<organism evidence="10 11">
    <name type="scientific">Pelatocladus maniniholoensis HA4357-MV3</name>
    <dbReference type="NCBI Taxonomy" id="1117104"/>
    <lineage>
        <taxon>Bacteria</taxon>
        <taxon>Bacillati</taxon>
        <taxon>Cyanobacteriota</taxon>
        <taxon>Cyanophyceae</taxon>
        <taxon>Nostocales</taxon>
        <taxon>Nostocaceae</taxon>
        <taxon>Pelatocladus</taxon>
    </lineage>
</organism>
<gene>
    <name evidence="10" type="ORF">KME28_23630</name>
</gene>
<dbReference type="InterPro" id="IPR042099">
    <property type="entry name" value="ANL_N_sf"/>
</dbReference>
<sequence length="2293" mass="255093">MLYELSSFDFTTLVDLLNYRALHQPDQLAYAFLMDGDKEAGQLTYAELDKQARAIASYLQSQNLVGQRALLLYPQGLEFLTAFFGCLYAKVIAIPAPPPDPARLKRALPRLKAIAEDAQASLVFTTHKIISQVTGAQEQISELFQNIRWVASEEIIDEQLAQKWKSPTISSNDVAYLQYTSGSTSTPKGTIISHGNVIHHSAYIQKAWEYTSDSVAVTWMPYFHDYGLIDGLIQPLYTGIPCYIMSSMAFLKRPIRWLQAISRYKATHTQAPNFAYDYCLEKITEEQLKTLDLTSLRTASNGAETVRKTTVERFIEKFSACGFRPEAFYPSYGLAEATLLVTTKRHTEKPTSCTVSPTALEKNQIVEVPPGHKAGLSIVSCGVPICNMQVVIAHPDKLSRCQPNEIGEIWISDPSVALGYWNRVETTKETFQAYLTDTKEGPFLRTGDLGFLKYGELFITGRLKDLIIIGGANYYPQDIEWTVEQCDSLIRSNHCAAFSVEVEGEERLVITAEVERNIEKFKELIKNISQAILETHGLEVFTISLLKKGGILKTSSGKIQRSGCRKAFIEGSLEVVSEWRKPCREAQKSTTVQEKSVLQYSEKAILNWLLTQLSARLNIDATTIDIREPFVRYGLPSREAVSLVGELEQWLQCHLSPTLLWEYPTIKALVEYLTNKSTKSINHTIATKPQTTEPIAIVGIGCRFPGANNPEAFWQLLHEEMDAIQEVPSSRWDITNFYNSKADSGKMNTRWGGFIEQVDYFDSQFFGISPREAESIDPQQRLLLEVTWEALENAGIAPERLAGSQTGVFVGICNYDYSQLQFNCPSLLNAYFGTGNALSIAANRLSYTLDLHGPSWAVDTACSSSLVAAHQACQSLANGECQMAIVGGVNLILAPQLTVVFSQAKMMAADGRCKTFDAKADGYVRSEGCGVIVLKRLSEAERDGDNILALIRGSAINQDGRSNGLTAPNGLAQQAVIRQALANAEVAPAQISYVEAHGTGTSLGDPIEVNSLKEVLMEGRSLEQPCWIGSVKTNIGHLEAAAGIAGLIRVVLSLQHEEIPRHLHFHQINPHISLAGSSLLIATENQKWARGVNRRFAGVSSFGFGGTNAHLILEEGPITTPIKSDSNIERPQHLLTISGKSKTALRDLAQLYTKFIEANPRIPIADICFTANTGRSHFDYRTAFVALSHAQLQDKLRDLITGELCTDSVSQSINAKNQPKIAFLFTGQGSQYAKMGQQLYETSPIFRTSLDYCDEVLRSYLDIPLLSVLYPTSGETSLIDQTLYTQPALFALEYSLAQLWQSWGIKPSAVMGHSVGEYVAAVVAGIFSLEDGLKLVASRARLMQSLPQVGEMVAVLAGEETIRAIVEIDDQKVGFASYNGPKNTVISGERQAVQEICVALKTAGIQTKKLQTSHAFHSPLMEPILSEFHQIAATVNYNAPKISIISNLTGEELTAVTDPDYWCSHLRSSVKFITSLQTLHACEIDVFVEVGPKPTLLANGRNCLPNFQGLWLPSLRPGYEDWSILLNSLGQLYTRGLSIDWLALDRDYNRQRIMLPTYPFERQSYWFDNINQPQKPQHLTQENHQSSIINLLQQGDTVKLTQYLQAAKNLSEDEAKLLPQLLEVLVQQHQIETQADSVKNWLYHIEWQPQPQRSASLQLSQLSQPISWLIFAKPNTLGQAIADLLQQYGHNCILVYPGDKYQQIASTTWTIDPNRLEDIKHILQEVRNSSALPLKRIIHLWSLEAIKAEELTIPILEQTQQLTCGSVLHLVQALVQENMSTPKLWLVTQGAVPIAQKPITFHQTSLWGLGKVIALEHQRIWGGMLDLSPEVTTNELELALAEVLSQEREDQIALRNAQCYVARLVPTHVSKFSKAQLRADATYLISGGLGDLALKLAQSMVDQGIRHMVLIGRHHPTSAVQEILDQLQQKGVKLLVAQADVSRTEDMVRILEQVKASLPPLRGIIHAAGVLDDGILLHQNWERFKQVMSPKVKGAWNLHVLTQDCPLDFFVCFSSIASLIGSLGQSSYAAANAFLDNLCHYRQQLGLPALSINWGAWANIGMTAKLDNHFQSRIAEMGLSPLTLKQGLSAFDLVLGQAFPQIAILPIDWVVFQQQFSTQVQSPLLFNVLGKNESTDKDDLIPVPYKDLLQRLKETPINQREEFLVSHLQDEVAHIMKLESSHSIDPTKGLFDMGMDSLMVVEMKNRLEIVLGVFLPSTLAFEAPNIQDLSKYIIEKILKWQTTSKVGTKSQDGNQGKDQPKLEVENLSSNNIETLIAERLNRLETLLKEDYKI</sequence>
<evidence type="ECO:0000259" key="9">
    <source>
        <dbReference type="PROSITE" id="PS52004"/>
    </source>
</evidence>
<evidence type="ECO:0000256" key="4">
    <source>
        <dbReference type="ARBA" id="ARBA00022679"/>
    </source>
</evidence>
<dbReference type="CDD" id="cd05931">
    <property type="entry name" value="FAAL"/>
    <property type="match status" value="1"/>
</dbReference>
<evidence type="ECO:0000256" key="3">
    <source>
        <dbReference type="ARBA" id="ARBA00022553"/>
    </source>
</evidence>
<dbReference type="SMART" id="SM00825">
    <property type="entry name" value="PKS_KS"/>
    <property type="match status" value="1"/>
</dbReference>
<accession>A0A9E3HBW9</accession>
<dbReference type="Pfam" id="PF22621">
    <property type="entry name" value="CurL-like_PKS_C"/>
    <property type="match status" value="1"/>
</dbReference>
<dbReference type="InterPro" id="IPR000873">
    <property type="entry name" value="AMP-dep_synth/lig_dom"/>
</dbReference>
<keyword evidence="6" id="KW-0443">Lipid metabolism</keyword>
<dbReference type="InterPro" id="IPR016036">
    <property type="entry name" value="Malonyl_transacylase_ACP-bd"/>
</dbReference>
<dbReference type="Pfam" id="PF08659">
    <property type="entry name" value="KR"/>
    <property type="match status" value="1"/>
</dbReference>
<dbReference type="InterPro" id="IPR057326">
    <property type="entry name" value="KR_dom"/>
</dbReference>
<dbReference type="SUPFAM" id="SSF53901">
    <property type="entry name" value="Thiolase-like"/>
    <property type="match status" value="1"/>
</dbReference>
<dbReference type="Gene3D" id="3.30.70.3290">
    <property type="match status" value="1"/>
</dbReference>
<dbReference type="InterPro" id="IPR016035">
    <property type="entry name" value="Acyl_Trfase/lysoPLipase"/>
</dbReference>
<keyword evidence="5" id="KW-0276">Fatty acid metabolism</keyword>
<dbReference type="Gene3D" id="3.40.50.720">
    <property type="entry name" value="NAD(P)-binding Rossmann-like Domain"/>
    <property type="match status" value="1"/>
</dbReference>
<dbReference type="InterPro" id="IPR009081">
    <property type="entry name" value="PP-bd_ACP"/>
</dbReference>
<dbReference type="Gene3D" id="3.30.300.30">
    <property type="match status" value="1"/>
</dbReference>
<dbReference type="Gene3D" id="3.40.47.10">
    <property type="match status" value="1"/>
</dbReference>
<dbReference type="Pfam" id="PF02801">
    <property type="entry name" value="Ketoacyl-synt_C"/>
    <property type="match status" value="1"/>
</dbReference>
<dbReference type="InterPro" id="IPR049490">
    <property type="entry name" value="C883_1060-like_KR_N"/>
</dbReference>
<dbReference type="CDD" id="cd00833">
    <property type="entry name" value="PKS"/>
    <property type="match status" value="1"/>
</dbReference>
<dbReference type="PROSITE" id="PS50075">
    <property type="entry name" value="CARRIER"/>
    <property type="match status" value="2"/>
</dbReference>
<dbReference type="Gene3D" id="3.40.366.10">
    <property type="entry name" value="Malonyl-Coenzyme A Acyl Carrier Protein, domain 2"/>
    <property type="match status" value="1"/>
</dbReference>
<dbReference type="Gene3D" id="1.10.1200.10">
    <property type="entry name" value="ACP-like"/>
    <property type="match status" value="2"/>
</dbReference>
<dbReference type="Proteomes" id="UP000813215">
    <property type="component" value="Unassembled WGS sequence"/>
</dbReference>
<feature type="compositionally biased region" description="Polar residues" evidence="7">
    <location>
        <begin position="2245"/>
        <end position="2257"/>
    </location>
</feature>
<keyword evidence="3" id="KW-0597">Phosphoprotein</keyword>
<dbReference type="PROSITE" id="PS00455">
    <property type="entry name" value="AMP_BINDING"/>
    <property type="match status" value="1"/>
</dbReference>
<name>A0A9E3HBW9_9NOST</name>
<dbReference type="GO" id="GO:0005886">
    <property type="term" value="C:plasma membrane"/>
    <property type="evidence" value="ECO:0007669"/>
    <property type="project" value="TreeGrafter"/>
</dbReference>
<reference evidence="10" key="2">
    <citation type="journal article" date="2022" name="Microbiol. Resour. Announc.">
        <title>Metagenome Sequencing to Explore Phylogenomics of Terrestrial Cyanobacteria.</title>
        <authorList>
            <person name="Ward R.D."/>
            <person name="Stajich J.E."/>
            <person name="Johansen J.R."/>
            <person name="Huntemann M."/>
            <person name="Clum A."/>
            <person name="Foster B."/>
            <person name="Foster B."/>
            <person name="Roux S."/>
            <person name="Palaniappan K."/>
            <person name="Varghese N."/>
            <person name="Mukherjee S."/>
            <person name="Reddy T.B.K."/>
            <person name="Daum C."/>
            <person name="Copeland A."/>
            <person name="Chen I.A."/>
            <person name="Ivanova N.N."/>
            <person name="Kyrpides N.C."/>
            <person name="Shapiro N."/>
            <person name="Eloe-Fadrosh E.A."/>
            <person name="Pietrasiak N."/>
        </authorList>
    </citation>
    <scope>NUCLEOTIDE SEQUENCE</scope>
    <source>
        <strain evidence="10">HA4357-MV3</strain>
    </source>
</reference>
<dbReference type="GO" id="GO:0006633">
    <property type="term" value="P:fatty acid biosynthetic process"/>
    <property type="evidence" value="ECO:0007669"/>
    <property type="project" value="TreeGrafter"/>
</dbReference>
<dbReference type="SMART" id="SM00822">
    <property type="entry name" value="PKS_KR"/>
    <property type="match status" value="1"/>
</dbReference>
<dbReference type="SUPFAM" id="SSF56801">
    <property type="entry name" value="Acetyl-CoA synthetase-like"/>
    <property type="match status" value="1"/>
</dbReference>
<dbReference type="InterPro" id="IPR014043">
    <property type="entry name" value="Acyl_transferase_dom"/>
</dbReference>
<evidence type="ECO:0000256" key="2">
    <source>
        <dbReference type="ARBA" id="ARBA00022450"/>
    </source>
</evidence>
<dbReference type="GO" id="GO:0004312">
    <property type="term" value="F:fatty acid synthase activity"/>
    <property type="evidence" value="ECO:0007669"/>
    <property type="project" value="TreeGrafter"/>
</dbReference>
<dbReference type="SMART" id="SM00823">
    <property type="entry name" value="PKS_PP"/>
    <property type="match status" value="2"/>
</dbReference>
<reference evidence="10" key="1">
    <citation type="submission" date="2021-05" db="EMBL/GenBank/DDBJ databases">
        <authorList>
            <person name="Pietrasiak N."/>
            <person name="Ward R."/>
            <person name="Stajich J.E."/>
            <person name="Kurbessoian T."/>
        </authorList>
    </citation>
    <scope>NUCLEOTIDE SEQUENCE</scope>
    <source>
        <strain evidence="10">HA4357-MV3</strain>
    </source>
</reference>
<keyword evidence="4" id="KW-0808">Transferase</keyword>
<dbReference type="InterPro" id="IPR014030">
    <property type="entry name" value="Ketoacyl_synth_N"/>
</dbReference>
<evidence type="ECO:0000256" key="1">
    <source>
        <dbReference type="ARBA" id="ARBA00006432"/>
    </source>
</evidence>
<dbReference type="SUPFAM" id="SSF52151">
    <property type="entry name" value="FabD/lysophospholipase-like"/>
    <property type="match status" value="1"/>
</dbReference>
<dbReference type="Pfam" id="PF21394">
    <property type="entry name" value="Beta-ketacyl_N"/>
    <property type="match status" value="1"/>
</dbReference>
<evidence type="ECO:0000313" key="10">
    <source>
        <dbReference type="EMBL" id="MBW4434620.1"/>
    </source>
</evidence>